<dbReference type="EMBL" id="JAELXT010000022">
    <property type="protein sequence ID" value="MBJ6127254.1"/>
    <property type="molecule type" value="Genomic_DNA"/>
</dbReference>
<organism evidence="2 3">
    <name type="scientific">Microvirga splendida</name>
    <dbReference type="NCBI Taxonomy" id="2795727"/>
    <lineage>
        <taxon>Bacteria</taxon>
        <taxon>Pseudomonadati</taxon>
        <taxon>Pseudomonadota</taxon>
        <taxon>Alphaproteobacteria</taxon>
        <taxon>Hyphomicrobiales</taxon>
        <taxon>Methylobacteriaceae</taxon>
        <taxon>Microvirga</taxon>
    </lineage>
</organism>
<sequence>MKNFASKSLIWAAVMLGTVASTPSWAEGQQENLIGCWGAAYEYDSLYNRDGSATGNARLCSREPTAKACGGQSYLDVTYCFDREGNAYGGETHCVLTKKGPICHGSDGLSGSYRLQSNRINFFHPGENGEGQKLAWSCSLSFSENAGVLEFGDCEQAMKTFFRDCQFSRDSEEYKTEKCGIASK</sequence>
<comment type="caution">
    <text evidence="2">The sequence shown here is derived from an EMBL/GenBank/DDBJ whole genome shotgun (WGS) entry which is preliminary data.</text>
</comment>
<keyword evidence="1" id="KW-0732">Signal</keyword>
<accession>A0ABS0Y4M0</accession>
<evidence type="ECO:0000313" key="3">
    <source>
        <dbReference type="Proteomes" id="UP000620670"/>
    </source>
</evidence>
<dbReference type="Proteomes" id="UP000620670">
    <property type="component" value="Unassembled WGS sequence"/>
</dbReference>
<reference evidence="3" key="1">
    <citation type="submission" date="2020-12" db="EMBL/GenBank/DDBJ databases">
        <title>Hymenobacter sp.</title>
        <authorList>
            <person name="Kim M.K."/>
        </authorList>
    </citation>
    <scope>NUCLEOTIDE SEQUENCE [LARGE SCALE GENOMIC DNA]</scope>
    <source>
        <strain evidence="3">BT325</strain>
    </source>
</reference>
<feature type="chain" id="PRO_5046463275" evidence="1">
    <location>
        <begin position="27"/>
        <end position="184"/>
    </location>
</feature>
<evidence type="ECO:0000256" key="1">
    <source>
        <dbReference type="SAM" id="SignalP"/>
    </source>
</evidence>
<proteinExistence type="predicted"/>
<gene>
    <name evidence="2" type="ORF">JAO75_17770</name>
</gene>
<name>A0ABS0Y4M0_9HYPH</name>
<protein>
    <submittedName>
        <fullName evidence="2">Uncharacterized protein</fullName>
    </submittedName>
</protein>
<feature type="signal peptide" evidence="1">
    <location>
        <begin position="1"/>
        <end position="26"/>
    </location>
</feature>
<dbReference type="RefSeq" id="WP_199050479.1">
    <property type="nucleotide sequence ID" value="NZ_JAELXT010000022.1"/>
</dbReference>
<evidence type="ECO:0000313" key="2">
    <source>
        <dbReference type="EMBL" id="MBJ6127254.1"/>
    </source>
</evidence>
<keyword evidence="3" id="KW-1185">Reference proteome</keyword>